<dbReference type="AlphaFoldDB" id="A0A9X0ACT3"/>
<keyword evidence="3" id="KW-1185">Reference proteome</keyword>
<sequence>MDSPTNSHHQPGPLTARVGEASTAMRLAVVVAETETATAAPVEGSGRSWNSSYVRADTLRPIFVWWVWGSTAGPKSASSGRKSISVASETDGCEASSVGTSGGGTAMKPILAEVEHIKAHLAAVMGMLGVIRDGPAESGQQW</sequence>
<comment type="caution">
    <text evidence="2">The sequence shown here is derived from an EMBL/GenBank/DDBJ whole genome shotgun (WGS) entry which is preliminary data.</text>
</comment>
<dbReference type="Proteomes" id="UP001152300">
    <property type="component" value="Unassembled WGS sequence"/>
</dbReference>
<evidence type="ECO:0000313" key="2">
    <source>
        <dbReference type="EMBL" id="KAJ8060470.1"/>
    </source>
</evidence>
<name>A0A9X0ACT3_9HELO</name>
<gene>
    <name evidence="2" type="ORF">OCU04_010793</name>
</gene>
<protein>
    <submittedName>
        <fullName evidence="2">Uncharacterized protein</fullName>
    </submittedName>
</protein>
<feature type="compositionally biased region" description="Polar residues" evidence="1">
    <location>
        <begin position="76"/>
        <end position="88"/>
    </location>
</feature>
<feature type="region of interest" description="Disordered" evidence="1">
    <location>
        <begin position="73"/>
        <end position="104"/>
    </location>
</feature>
<reference evidence="2" key="1">
    <citation type="submission" date="2022-11" db="EMBL/GenBank/DDBJ databases">
        <title>Genome Resource of Sclerotinia nivalis Strain SnTB1, a Plant Pathogen Isolated from American Ginseng.</title>
        <authorList>
            <person name="Fan S."/>
        </authorList>
    </citation>
    <scope>NUCLEOTIDE SEQUENCE</scope>
    <source>
        <strain evidence="2">SnTB1</strain>
    </source>
</reference>
<accession>A0A9X0ACT3</accession>
<dbReference type="EMBL" id="JAPEIS010000013">
    <property type="protein sequence ID" value="KAJ8060470.1"/>
    <property type="molecule type" value="Genomic_DNA"/>
</dbReference>
<organism evidence="2 3">
    <name type="scientific">Sclerotinia nivalis</name>
    <dbReference type="NCBI Taxonomy" id="352851"/>
    <lineage>
        <taxon>Eukaryota</taxon>
        <taxon>Fungi</taxon>
        <taxon>Dikarya</taxon>
        <taxon>Ascomycota</taxon>
        <taxon>Pezizomycotina</taxon>
        <taxon>Leotiomycetes</taxon>
        <taxon>Helotiales</taxon>
        <taxon>Sclerotiniaceae</taxon>
        <taxon>Sclerotinia</taxon>
    </lineage>
</organism>
<proteinExistence type="predicted"/>
<evidence type="ECO:0000256" key="1">
    <source>
        <dbReference type="SAM" id="MobiDB-lite"/>
    </source>
</evidence>
<evidence type="ECO:0000313" key="3">
    <source>
        <dbReference type="Proteomes" id="UP001152300"/>
    </source>
</evidence>